<gene>
    <name evidence="1" type="ORF">PSYICH_LOCUS15221</name>
</gene>
<keyword evidence="2" id="KW-1185">Reference proteome</keyword>
<proteinExistence type="predicted"/>
<evidence type="ECO:0000313" key="2">
    <source>
        <dbReference type="Proteomes" id="UP001153636"/>
    </source>
</evidence>
<name>A0A9P0DE93_9CUCU</name>
<reference evidence="1" key="1">
    <citation type="submission" date="2022-01" db="EMBL/GenBank/DDBJ databases">
        <authorList>
            <person name="King R."/>
        </authorList>
    </citation>
    <scope>NUCLEOTIDE SEQUENCE</scope>
</reference>
<dbReference type="AlphaFoldDB" id="A0A9P0DE93"/>
<dbReference type="OrthoDB" id="6811079at2759"/>
<protein>
    <submittedName>
        <fullName evidence="1">Uncharacterized protein</fullName>
    </submittedName>
</protein>
<accession>A0A9P0DE93</accession>
<sequence>MLKTAAQKSLDKLSSHMRSNPTNDSYLHIGKLFYPSAAAVATSSLDTNSTLESFSRKPFFRDLPQDEPLSGYAHLHRQLVNVVQQETSVSVMQILLASNCCYLRFANADTQSLHSPVNNVDAKRYFSIYNVVINDRRQRLEQENIDNHDVSF</sequence>
<evidence type="ECO:0000313" key="1">
    <source>
        <dbReference type="EMBL" id="CAH1115285.1"/>
    </source>
</evidence>
<dbReference type="Proteomes" id="UP001153636">
    <property type="component" value="Chromosome 9"/>
</dbReference>
<organism evidence="1 2">
    <name type="scientific">Psylliodes chrysocephalus</name>
    <dbReference type="NCBI Taxonomy" id="3402493"/>
    <lineage>
        <taxon>Eukaryota</taxon>
        <taxon>Metazoa</taxon>
        <taxon>Ecdysozoa</taxon>
        <taxon>Arthropoda</taxon>
        <taxon>Hexapoda</taxon>
        <taxon>Insecta</taxon>
        <taxon>Pterygota</taxon>
        <taxon>Neoptera</taxon>
        <taxon>Endopterygota</taxon>
        <taxon>Coleoptera</taxon>
        <taxon>Polyphaga</taxon>
        <taxon>Cucujiformia</taxon>
        <taxon>Chrysomeloidea</taxon>
        <taxon>Chrysomelidae</taxon>
        <taxon>Galerucinae</taxon>
        <taxon>Alticini</taxon>
        <taxon>Psylliodes</taxon>
    </lineage>
</organism>
<dbReference type="EMBL" id="OV651821">
    <property type="protein sequence ID" value="CAH1115285.1"/>
    <property type="molecule type" value="Genomic_DNA"/>
</dbReference>